<reference evidence="1 2" key="1">
    <citation type="submission" date="2016-10" db="EMBL/GenBank/DDBJ databases">
        <authorList>
            <person name="de Groot N.N."/>
        </authorList>
    </citation>
    <scope>NUCLEOTIDE SEQUENCE [LARGE SCALE GENOMIC DNA]</scope>
    <source>
        <strain evidence="1 2">NLAE-zl-G419</strain>
    </source>
</reference>
<evidence type="ECO:0000313" key="2">
    <source>
        <dbReference type="Proteomes" id="UP000182135"/>
    </source>
</evidence>
<proteinExistence type="predicted"/>
<dbReference type="AlphaFoldDB" id="A0A1I2QBK4"/>
<dbReference type="Gene3D" id="2.60.120.380">
    <property type="match status" value="1"/>
</dbReference>
<dbReference type="EMBL" id="FOOE01000040">
    <property type="protein sequence ID" value="SFG25688.1"/>
    <property type="molecule type" value="Genomic_DNA"/>
</dbReference>
<protein>
    <submittedName>
        <fullName evidence="1">Uncharacterized protein</fullName>
    </submittedName>
</protein>
<gene>
    <name evidence="1" type="ORF">SAMN04487885_1401</name>
</gene>
<dbReference type="eggNOG" id="ENOG50340PI">
    <property type="taxonomic scope" value="Bacteria"/>
</dbReference>
<dbReference type="Proteomes" id="UP000182135">
    <property type="component" value="Unassembled WGS sequence"/>
</dbReference>
<name>A0A1I2QBK4_9CLOT</name>
<evidence type="ECO:0000313" key="1">
    <source>
        <dbReference type="EMBL" id="SFG25688.1"/>
    </source>
</evidence>
<keyword evidence="2" id="KW-1185">Reference proteome</keyword>
<dbReference type="SUPFAM" id="SSF89260">
    <property type="entry name" value="Collagen-binding domain"/>
    <property type="match status" value="1"/>
</dbReference>
<organism evidence="1 2">
    <name type="scientific">Clostridium cadaveris</name>
    <dbReference type="NCBI Taxonomy" id="1529"/>
    <lineage>
        <taxon>Bacteria</taxon>
        <taxon>Bacillati</taxon>
        <taxon>Bacillota</taxon>
        <taxon>Clostridia</taxon>
        <taxon>Eubacteriales</taxon>
        <taxon>Clostridiaceae</taxon>
        <taxon>Clostridium</taxon>
    </lineage>
</organism>
<sequence length="130" mass="14659">MMKKRSILYLVIIVMLVLNGCTRGSQITVMSKEHNTSTMMSMTYKRFSGYKETNVTVKEGELVKIDVNIVTKDGTISAYIAKDDDKTDCSYEGNDIQTSTFTITLSDPGKYTIRVDAKNHSGGYEFSWEK</sequence>
<accession>A0A1I2QBK4</accession>